<dbReference type="InterPro" id="IPR044299">
    <property type="entry name" value="GIS3/ZFP5/ZFP6"/>
</dbReference>
<dbReference type="EMBL" id="JACMSC010000018">
    <property type="protein sequence ID" value="KAG6476768.1"/>
    <property type="molecule type" value="Genomic_DNA"/>
</dbReference>
<dbReference type="SUPFAM" id="SSF57667">
    <property type="entry name" value="beta-beta-alpha zinc fingers"/>
    <property type="match status" value="1"/>
</dbReference>
<evidence type="ECO:0000313" key="4">
    <source>
        <dbReference type="EMBL" id="KAG6476768.1"/>
    </source>
</evidence>
<protein>
    <recommendedName>
        <fullName evidence="3">C2H2-type domain-containing protein</fullName>
    </recommendedName>
</protein>
<dbReference type="InterPro" id="IPR036236">
    <property type="entry name" value="Znf_C2H2_sf"/>
</dbReference>
<evidence type="ECO:0000256" key="2">
    <source>
        <dbReference type="SAM" id="MobiDB-lite"/>
    </source>
</evidence>
<dbReference type="GO" id="GO:0000976">
    <property type="term" value="F:transcription cis-regulatory region binding"/>
    <property type="evidence" value="ECO:0007669"/>
    <property type="project" value="TreeGrafter"/>
</dbReference>
<dbReference type="PROSITE" id="PS00028">
    <property type="entry name" value="ZINC_FINGER_C2H2_1"/>
    <property type="match status" value="1"/>
</dbReference>
<keyword evidence="1" id="KW-0479">Metal-binding</keyword>
<feature type="region of interest" description="Disordered" evidence="2">
    <location>
        <begin position="172"/>
        <end position="201"/>
    </location>
</feature>
<proteinExistence type="predicted"/>
<evidence type="ECO:0000259" key="3">
    <source>
        <dbReference type="PROSITE" id="PS50157"/>
    </source>
</evidence>
<dbReference type="PANTHER" id="PTHR46353">
    <property type="entry name" value="ZINC FINGER PROTEIN 5"/>
    <property type="match status" value="1"/>
</dbReference>
<dbReference type="GO" id="GO:0010090">
    <property type="term" value="P:trichome morphogenesis"/>
    <property type="evidence" value="ECO:0007669"/>
    <property type="project" value="InterPro"/>
</dbReference>
<dbReference type="AlphaFoldDB" id="A0A8J5F2V8"/>
<dbReference type="InterPro" id="IPR013087">
    <property type="entry name" value="Znf_C2H2_type"/>
</dbReference>
<dbReference type="GO" id="GO:0009740">
    <property type="term" value="P:gibberellic acid mediated signaling pathway"/>
    <property type="evidence" value="ECO:0007669"/>
    <property type="project" value="TreeGrafter"/>
</dbReference>
<sequence length="217" mass="22456">MDDGGNAMKLFGFNMAETDEPAELASVSSSSANAAAATGGSGDRAKYECHYCCREFTNSQALGGHQNAHKKERQKMKRAQLQQQNLVFAASAAASGGGLLFPRNSIGSAFSPPAQLLRGASVRWLYFSRTHEPTAPVSAAAPMHVSHGCAFPSYSSTTAPAVSGPAVFARASTGDPAAPSVRRISVEKGTRNSAGNSPVPAESCELDLKLSLAPAGL</sequence>
<dbReference type="Gene3D" id="3.30.160.60">
    <property type="entry name" value="Classic Zinc Finger"/>
    <property type="match status" value="1"/>
</dbReference>
<dbReference type="GO" id="GO:0008270">
    <property type="term" value="F:zinc ion binding"/>
    <property type="evidence" value="ECO:0007669"/>
    <property type="project" value="UniProtKB-KW"/>
</dbReference>
<dbReference type="GO" id="GO:0005634">
    <property type="term" value="C:nucleus"/>
    <property type="evidence" value="ECO:0007669"/>
    <property type="project" value="TreeGrafter"/>
</dbReference>
<organism evidence="4 5">
    <name type="scientific">Zingiber officinale</name>
    <name type="common">Ginger</name>
    <name type="synonym">Amomum zingiber</name>
    <dbReference type="NCBI Taxonomy" id="94328"/>
    <lineage>
        <taxon>Eukaryota</taxon>
        <taxon>Viridiplantae</taxon>
        <taxon>Streptophyta</taxon>
        <taxon>Embryophyta</taxon>
        <taxon>Tracheophyta</taxon>
        <taxon>Spermatophyta</taxon>
        <taxon>Magnoliopsida</taxon>
        <taxon>Liliopsida</taxon>
        <taxon>Zingiberales</taxon>
        <taxon>Zingiberaceae</taxon>
        <taxon>Zingiber</taxon>
    </lineage>
</organism>
<evidence type="ECO:0000256" key="1">
    <source>
        <dbReference type="PROSITE-ProRule" id="PRU00042"/>
    </source>
</evidence>
<name>A0A8J5F2V8_ZINOF</name>
<dbReference type="GO" id="GO:0003700">
    <property type="term" value="F:DNA-binding transcription factor activity"/>
    <property type="evidence" value="ECO:0007669"/>
    <property type="project" value="TreeGrafter"/>
</dbReference>
<dbReference type="GO" id="GO:0009736">
    <property type="term" value="P:cytokinin-activated signaling pathway"/>
    <property type="evidence" value="ECO:0007669"/>
    <property type="project" value="TreeGrafter"/>
</dbReference>
<feature type="domain" description="C2H2-type" evidence="3">
    <location>
        <begin position="47"/>
        <end position="74"/>
    </location>
</feature>
<keyword evidence="5" id="KW-1185">Reference proteome</keyword>
<keyword evidence="1" id="KW-0863">Zinc-finger</keyword>
<keyword evidence="1" id="KW-0862">Zinc</keyword>
<evidence type="ECO:0000313" key="5">
    <source>
        <dbReference type="Proteomes" id="UP000734854"/>
    </source>
</evidence>
<dbReference type="Proteomes" id="UP000734854">
    <property type="component" value="Unassembled WGS sequence"/>
</dbReference>
<gene>
    <name evidence="4" type="ORF">ZIOFF_066016</name>
</gene>
<comment type="caution">
    <text evidence="4">The sequence shown here is derived from an EMBL/GenBank/DDBJ whole genome shotgun (WGS) entry which is preliminary data.</text>
</comment>
<reference evidence="4 5" key="1">
    <citation type="submission" date="2020-08" db="EMBL/GenBank/DDBJ databases">
        <title>Plant Genome Project.</title>
        <authorList>
            <person name="Zhang R.-G."/>
        </authorList>
    </citation>
    <scope>NUCLEOTIDE SEQUENCE [LARGE SCALE GENOMIC DNA]</scope>
    <source>
        <tissue evidence="4">Rhizome</tissue>
    </source>
</reference>
<accession>A0A8J5F2V8</accession>
<dbReference type="PROSITE" id="PS50157">
    <property type="entry name" value="ZINC_FINGER_C2H2_2"/>
    <property type="match status" value="1"/>
</dbReference>
<dbReference type="PANTHER" id="PTHR46353:SF23">
    <property type="entry name" value="C2H2 ZINC FINGER-CONTAINING PROTEIN-RELATED"/>
    <property type="match status" value="1"/>
</dbReference>